<gene>
    <name evidence="2" type="ORF">C8Q69DRAFT_508379</name>
</gene>
<evidence type="ECO:0000256" key="1">
    <source>
        <dbReference type="SAM" id="Phobius"/>
    </source>
</evidence>
<dbReference type="VEuPathDB" id="FungiDB:C8Q69DRAFT_508379"/>
<protein>
    <submittedName>
        <fullName evidence="2">Uncharacterized protein</fullName>
    </submittedName>
</protein>
<feature type="transmembrane region" description="Helical" evidence="1">
    <location>
        <begin position="304"/>
        <end position="321"/>
    </location>
</feature>
<evidence type="ECO:0000313" key="3">
    <source>
        <dbReference type="Proteomes" id="UP000283841"/>
    </source>
</evidence>
<comment type="caution">
    <text evidence="2">The sequence shown here is derived from an EMBL/GenBank/DDBJ whole genome shotgun (WGS) entry which is preliminary data.</text>
</comment>
<dbReference type="AlphaFoldDB" id="A0A443HQI3"/>
<keyword evidence="1" id="KW-1133">Transmembrane helix</keyword>
<dbReference type="GeneID" id="39602243"/>
<keyword evidence="3" id="KW-1185">Reference proteome</keyword>
<organism evidence="2 3">
    <name type="scientific">Byssochlamys spectabilis</name>
    <name type="common">Paecilomyces variotii</name>
    <dbReference type="NCBI Taxonomy" id="264951"/>
    <lineage>
        <taxon>Eukaryota</taxon>
        <taxon>Fungi</taxon>
        <taxon>Dikarya</taxon>
        <taxon>Ascomycota</taxon>
        <taxon>Pezizomycotina</taxon>
        <taxon>Eurotiomycetes</taxon>
        <taxon>Eurotiomycetidae</taxon>
        <taxon>Eurotiales</taxon>
        <taxon>Thermoascaceae</taxon>
        <taxon>Paecilomyces</taxon>
    </lineage>
</organism>
<dbReference type="Proteomes" id="UP000283841">
    <property type="component" value="Unassembled WGS sequence"/>
</dbReference>
<feature type="transmembrane region" description="Helical" evidence="1">
    <location>
        <begin position="160"/>
        <end position="178"/>
    </location>
</feature>
<feature type="transmembrane region" description="Helical" evidence="1">
    <location>
        <begin position="28"/>
        <end position="49"/>
    </location>
</feature>
<feature type="transmembrane region" description="Helical" evidence="1">
    <location>
        <begin position="232"/>
        <end position="256"/>
    </location>
</feature>
<dbReference type="EMBL" id="RCNU01000008">
    <property type="protein sequence ID" value="RWQ94030.1"/>
    <property type="molecule type" value="Genomic_DNA"/>
</dbReference>
<evidence type="ECO:0000313" key="2">
    <source>
        <dbReference type="EMBL" id="RWQ94030.1"/>
    </source>
</evidence>
<dbReference type="PANTHER" id="PTHR37577">
    <property type="entry name" value="INTEGRAL MEMBRANE PROTEIN"/>
    <property type="match status" value="1"/>
</dbReference>
<sequence length="346" mass="39483">MNLRPRFSSDYICKAEIAPDPDISGLGVFSSFIVVTWITIFVAGVPAIYEAVEIFRSDLDLQSFGIIAAKFQKLIGPLCDLQVITGIGIIIASWSQIHTINYYHEQLVVTYWWLTLNSFWAGRVNYLDFDVEDDDIRILQRTWNDSQGPCYRYEDGSTPVPWMIGLCLFCIALLSATFRKTKIFVKWYLDSLEIVNQRLEEWYVTSQQTREKTISQSSGLPAAVPQFGQLKAYFMVALSLTCRVLWFIVVLCLDVWSYGNSFAPMTWCLNAFFSSWDTFIAISTWRLNQTNMKGDESQMSFGQVLPLCLIGSIIFSAVDIFREDPDCEYMTKHDASDVGDCVVENV</sequence>
<keyword evidence="1" id="KW-0472">Membrane</keyword>
<proteinExistence type="predicted"/>
<reference evidence="2 3" key="1">
    <citation type="journal article" date="2018" name="Front. Microbiol.">
        <title>Genomic and genetic insights into a cosmopolitan fungus, Paecilomyces variotii (Eurotiales).</title>
        <authorList>
            <person name="Urquhart A.S."/>
            <person name="Mondo S.J."/>
            <person name="Makela M.R."/>
            <person name="Hane J.K."/>
            <person name="Wiebenga A."/>
            <person name="He G."/>
            <person name="Mihaltcheva S."/>
            <person name="Pangilinan J."/>
            <person name="Lipzen A."/>
            <person name="Barry K."/>
            <person name="de Vries R.P."/>
            <person name="Grigoriev I.V."/>
            <person name="Idnurm A."/>
        </authorList>
    </citation>
    <scope>NUCLEOTIDE SEQUENCE [LARGE SCALE GENOMIC DNA]</scope>
    <source>
        <strain evidence="2 3">CBS 101075</strain>
    </source>
</reference>
<accession>A0A443HQI3</accession>
<name>A0A443HQI3_BYSSP</name>
<dbReference type="RefSeq" id="XP_028483675.1">
    <property type="nucleotide sequence ID" value="XM_028632966.1"/>
</dbReference>
<feature type="transmembrane region" description="Helical" evidence="1">
    <location>
        <begin position="74"/>
        <end position="94"/>
    </location>
</feature>
<keyword evidence="1" id="KW-0812">Transmembrane</keyword>
<dbReference type="InterPro" id="IPR053018">
    <property type="entry name" value="Elsinochrome_Biosynth-Asso"/>
</dbReference>
<dbReference type="PANTHER" id="PTHR37577:SF1">
    <property type="entry name" value="INTEGRAL MEMBRANE PROTEIN"/>
    <property type="match status" value="1"/>
</dbReference>